<dbReference type="AlphaFoldDB" id="A0A1M5NGR3"/>
<organism evidence="9 10">
    <name type="scientific">Pollutimonas bauzanensis</name>
    <dbReference type="NCBI Taxonomy" id="658167"/>
    <lineage>
        <taxon>Bacteria</taxon>
        <taxon>Pseudomonadati</taxon>
        <taxon>Pseudomonadota</taxon>
        <taxon>Betaproteobacteria</taxon>
        <taxon>Burkholderiales</taxon>
        <taxon>Alcaligenaceae</taxon>
        <taxon>Pollutimonas</taxon>
    </lineage>
</organism>
<dbReference type="Proteomes" id="UP000184226">
    <property type="component" value="Unassembled WGS sequence"/>
</dbReference>
<evidence type="ECO:0000256" key="4">
    <source>
        <dbReference type="ARBA" id="ARBA00022692"/>
    </source>
</evidence>
<dbReference type="STRING" id="658167.SAMN04488135_101523"/>
<protein>
    <submittedName>
        <fullName evidence="9">Amine acid ABC transporter, permease protein, 3-TM region, His/Glu/Gln/Arg/opine family</fullName>
    </submittedName>
</protein>
<proteinExistence type="predicted"/>
<gene>
    <name evidence="9" type="ORF">SAMN04488135_101523</name>
</gene>
<dbReference type="Gene3D" id="1.10.3720.10">
    <property type="entry name" value="MetI-like"/>
    <property type="match status" value="1"/>
</dbReference>
<evidence type="ECO:0000256" key="1">
    <source>
        <dbReference type="ARBA" id="ARBA00004429"/>
    </source>
</evidence>
<keyword evidence="3" id="KW-1003">Cell membrane</keyword>
<evidence type="ECO:0000313" key="10">
    <source>
        <dbReference type="Proteomes" id="UP000184226"/>
    </source>
</evidence>
<keyword evidence="6 8" id="KW-0472">Membrane</keyword>
<evidence type="ECO:0000256" key="7">
    <source>
        <dbReference type="SAM" id="MobiDB-lite"/>
    </source>
</evidence>
<reference evidence="9 10" key="1">
    <citation type="submission" date="2016-11" db="EMBL/GenBank/DDBJ databases">
        <authorList>
            <person name="Jaros S."/>
            <person name="Januszkiewicz K."/>
            <person name="Wedrychowicz H."/>
        </authorList>
    </citation>
    <scope>NUCLEOTIDE SEQUENCE [LARGE SCALE GENOMIC DNA]</scope>
    <source>
        <strain evidence="9 10">CGMCC 1.10190</strain>
    </source>
</reference>
<dbReference type="RefSeq" id="WP_073101492.1">
    <property type="nucleotide sequence ID" value="NZ_FQXE01000001.1"/>
</dbReference>
<dbReference type="GO" id="GO:0043190">
    <property type="term" value="C:ATP-binding cassette (ABC) transporter complex"/>
    <property type="evidence" value="ECO:0007669"/>
    <property type="project" value="InterPro"/>
</dbReference>
<feature type="region of interest" description="Disordered" evidence="7">
    <location>
        <begin position="71"/>
        <end position="102"/>
    </location>
</feature>
<keyword evidence="4 8" id="KW-0812">Transmembrane</keyword>
<evidence type="ECO:0000256" key="8">
    <source>
        <dbReference type="SAM" id="Phobius"/>
    </source>
</evidence>
<evidence type="ECO:0000256" key="6">
    <source>
        <dbReference type="ARBA" id="ARBA00023136"/>
    </source>
</evidence>
<dbReference type="SUPFAM" id="SSF161098">
    <property type="entry name" value="MetI-like"/>
    <property type="match status" value="1"/>
</dbReference>
<dbReference type="InterPro" id="IPR010065">
    <property type="entry name" value="AA_ABC_transptr_permease_3TM"/>
</dbReference>
<evidence type="ECO:0000256" key="5">
    <source>
        <dbReference type="ARBA" id="ARBA00022989"/>
    </source>
</evidence>
<keyword evidence="10" id="KW-1185">Reference proteome</keyword>
<evidence type="ECO:0000256" key="2">
    <source>
        <dbReference type="ARBA" id="ARBA00022448"/>
    </source>
</evidence>
<evidence type="ECO:0000313" key="9">
    <source>
        <dbReference type="EMBL" id="SHG88710.1"/>
    </source>
</evidence>
<evidence type="ECO:0000256" key="3">
    <source>
        <dbReference type="ARBA" id="ARBA00022475"/>
    </source>
</evidence>
<sequence>MNYEFDFDSALAHRPMFLDGAWMTLQMPFRATLAGFVIGVLCAVARSGGPPWLRRVAGAYAEAIRNTPLLMPSHSGKRPERRKMTGAIQNQRGAWGAAPCDY</sequence>
<accession>A0A1M5NGR3</accession>
<name>A0A1M5NGR3_9BURK</name>
<feature type="transmembrane region" description="Helical" evidence="8">
    <location>
        <begin position="20"/>
        <end position="45"/>
    </location>
</feature>
<dbReference type="InterPro" id="IPR035906">
    <property type="entry name" value="MetI-like_sf"/>
</dbReference>
<comment type="subcellular location">
    <subcellularLocation>
        <location evidence="1">Cell inner membrane</location>
        <topology evidence="1">Multi-pass membrane protein</topology>
    </subcellularLocation>
</comment>
<dbReference type="OrthoDB" id="6580405at2"/>
<keyword evidence="2" id="KW-0813">Transport</keyword>
<keyword evidence="5 8" id="KW-1133">Transmembrane helix</keyword>
<dbReference type="GO" id="GO:0022857">
    <property type="term" value="F:transmembrane transporter activity"/>
    <property type="evidence" value="ECO:0007669"/>
    <property type="project" value="InterPro"/>
</dbReference>
<dbReference type="EMBL" id="FQXE01000001">
    <property type="protein sequence ID" value="SHG88710.1"/>
    <property type="molecule type" value="Genomic_DNA"/>
</dbReference>
<dbReference type="NCBIfam" id="TIGR01726">
    <property type="entry name" value="HEQRo_perm_3TM"/>
    <property type="match status" value="1"/>
</dbReference>